<dbReference type="InterPro" id="IPR036188">
    <property type="entry name" value="FAD/NAD-bd_sf"/>
</dbReference>
<dbReference type="InterPro" id="IPR027477">
    <property type="entry name" value="Succ_DH/fumarate_Rdtase_cat_sf"/>
</dbReference>
<keyword evidence="4" id="KW-0560">Oxidoreductase</keyword>
<dbReference type="Gene3D" id="3.90.700.10">
    <property type="entry name" value="Succinate dehydrogenase/fumarate reductase flavoprotein, catalytic domain"/>
    <property type="match status" value="1"/>
</dbReference>
<protein>
    <submittedName>
        <fullName evidence="6">Fumarate reductase flavoprotein subunit</fullName>
    </submittedName>
</protein>
<comment type="cofactor">
    <cofactor evidence="1">
        <name>FAD</name>
        <dbReference type="ChEBI" id="CHEBI:57692"/>
    </cofactor>
</comment>
<reference evidence="6 7" key="1">
    <citation type="submission" date="2018-10" db="EMBL/GenBank/DDBJ databases">
        <title>Comparative analysis of microorganisms from saline springs in Andes Mountain Range, Colombia.</title>
        <authorList>
            <person name="Rubin E."/>
        </authorList>
    </citation>
    <scope>NUCLEOTIDE SEQUENCE [LARGE SCALE GENOMIC DNA]</scope>
    <source>
        <strain evidence="6 7">USBA 36</strain>
    </source>
</reference>
<dbReference type="SUPFAM" id="SSF56425">
    <property type="entry name" value="Succinate dehydrogenase/fumarate reductase flavoprotein, catalytic domain"/>
    <property type="match status" value="1"/>
</dbReference>
<gene>
    <name evidence="6" type="ORF">BCL74_0130</name>
</gene>
<dbReference type="GO" id="GO:0008202">
    <property type="term" value="P:steroid metabolic process"/>
    <property type="evidence" value="ECO:0007669"/>
    <property type="project" value="UniProtKB-ARBA"/>
</dbReference>
<dbReference type="InterPro" id="IPR050315">
    <property type="entry name" value="FAD-oxidoreductase_2"/>
</dbReference>
<proteinExistence type="predicted"/>
<feature type="domain" description="FAD-dependent oxidoreductase 2 FAD-binding" evidence="5">
    <location>
        <begin position="7"/>
        <end position="242"/>
    </location>
</feature>
<dbReference type="Proteomes" id="UP000277424">
    <property type="component" value="Unassembled WGS sequence"/>
</dbReference>
<evidence type="ECO:0000256" key="2">
    <source>
        <dbReference type="ARBA" id="ARBA00022630"/>
    </source>
</evidence>
<keyword evidence="3" id="KW-0274">FAD</keyword>
<evidence type="ECO:0000256" key="1">
    <source>
        <dbReference type="ARBA" id="ARBA00001974"/>
    </source>
</evidence>
<keyword evidence="2" id="KW-0285">Flavoprotein</keyword>
<feature type="domain" description="FAD-dependent oxidoreductase 2 FAD-binding" evidence="5">
    <location>
        <begin position="297"/>
        <end position="463"/>
    </location>
</feature>
<dbReference type="PANTHER" id="PTHR43400:SF10">
    <property type="entry name" value="3-OXOSTEROID 1-DEHYDROGENASE"/>
    <property type="match status" value="1"/>
</dbReference>
<dbReference type="Gene3D" id="3.50.50.60">
    <property type="entry name" value="FAD/NAD(P)-binding domain"/>
    <property type="match status" value="1"/>
</dbReference>
<dbReference type="EMBL" id="RBIG01000001">
    <property type="protein sequence ID" value="RKQ72366.1"/>
    <property type="molecule type" value="Genomic_DNA"/>
</dbReference>
<dbReference type="PANTHER" id="PTHR43400">
    <property type="entry name" value="FUMARATE REDUCTASE"/>
    <property type="match status" value="1"/>
</dbReference>
<dbReference type="AlphaFoldDB" id="A0A420WNA4"/>
<evidence type="ECO:0000313" key="7">
    <source>
        <dbReference type="Proteomes" id="UP000277424"/>
    </source>
</evidence>
<organism evidence="6 7">
    <name type="scientific">Oceanibaculum indicum</name>
    <dbReference type="NCBI Taxonomy" id="526216"/>
    <lineage>
        <taxon>Bacteria</taxon>
        <taxon>Pseudomonadati</taxon>
        <taxon>Pseudomonadota</taxon>
        <taxon>Alphaproteobacteria</taxon>
        <taxon>Rhodospirillales</taxon>
        <taxon>Oceanibaculaceae</taxon>
        <taxon>Oceanibaculum</taxon>
    </lineage>
</organism>
<evidence type="ECO:0000256" key="4">
    <source>
        <dbReference type="ARBA" id="ARBA00023002"/>
    </source>
</evidence>
<evidence type="ECO:0000259" key="5">
    <source>
        <dbReference type="Pfam" id="PF00890"/>
    </source>
</evidence>
<name>A0A420WNA4_9PROT</name>
<dbReference type="RefSeq" id="WP_121216745.1">
    <property type="nucleotide sequence ID" value="NZ_RBIG01000001.1"/>
</dbReference>
<dbReference type="OrthoDB" id="3178130at2"/>
<evidence type="ECO:0000256" key="3">
    <source>
        <dbReference type="ARBA" id="ARBA00022827"/>
    </source>
</evidence>
<dbReference type="Pfam" id="PF00890">
    <property type="entry name" value="FAD_binding_2"/>
    <property type="match status" value="2"/>
</dbReference>
<accession>A0A420WNA4</accession>
<dbReference type="SUPFAM" id="SSF51905">
    <property type="entry name" value="FAD/NAD(P)-binding domain"/>
    <property type="match status" value="1"/>
</dbReference>
<sequence length="499" mass="53212">MRVSETDVLVAGGGGTGLMAALSAARLGRAVVLIEKNPKLGGTSGMSVGSICASATLQQRQAGIEDEPDAHFEDMPKFHGDRANRDNPVLRRILVDAMPETMRFLTDLGLVFMKPVPEPPHRVPRLHQVLPHSGAFIHQLSRHCRREGVVIRTSCAARRLIIEGGRAVGMQVEGPGGQEIIRARRGVVLATGDISAAEDTFRGRHLPPEMAGIPAINTTSTGDGQKLGEEIGASVANGDLAWGPEIRFIAPPRASWIMKVPPIPAFARLVKLMMDALPASLLRPFLMSFVTTYLAPSHGLFREGGIMVNREGQRFCDELAKPEYAMAKQTDQTAFILLDGAMAAKFVGWPHYVSTAPGVAYAYLPDYARNRRDITHKAETLEALAAKIGVPEAALAATIAEYNAGDRKGRPAFGDGPYYALGPARPWVVFTEGGLRVTPDLAVIGAGEQPVPGLFAAGSAGQGGLLLEGHGHHLGWAFASGRIAGRNAAFSPIVTTKED</sequence>
<evidence type="ECO:0000313" key="6">
    <source>
        <dbReference type="EMBL" id="RKQ72366.1"/>
    </source>
</evidence>
<dbReference type="GO" id="GO:0016491">
    <property type="term" value="F:oxidoreductase activity"/>
    <property type="evidence" value="ECO:0007669"/>
    <property type="project" value="UniProtKB-KW"/>
</dbReference>
<comment type="caution">
    <text evidence="6">The sequence shown here is derived from an EMBL/GenBank/DDBJ whole genome shotgun (WGS) entry which is preliminary data.</text>
</comment>
<dbReference type="InterPro" id="IPR003953">
    <property type="entry name" value="FAD-dep_OxRdtase_2_FAD-bd"/>
</dbReference>